<name>A0ABY7FIG0_MYAAR</name>
<dbReference type="Gene3D" id="2.120.10.30">
    <property type="entry name" value="TolB, C-terminal domain"/>
    <property type="match status" value="1"/>
</dbReference>
<reference evidence="5" key="1">
    <citation type="submission" date="2022-11" db="EMBL/GenBank/DDBJ databases">
        <title>Centuries of genome instability and evolution in soft-shell clam transmissible cancer (bioRxiv).</title>
        <authorList>
            <person name="Hart S.F.M."/>
            <person name="Yonemitsu M.A."/>
            <person name="Giersch R.M."/>
            <person name="Beal B.F."/>
            <person name="Arriagada G."/>
            <person name="Davis B.W."/>
            <person name="Ostrander E.A."/>
            <person name="Goff S.P."/>
            <person name="Metzger M.J."/>
        </authorList>
    </citation>
    <scope>NUCLEOTIDE SEQUENCE</scope>
    <source>
        <strain evidence="5">MELC-2E11</strain>
        <tissue evidence="5">Siphon/mantle</tissue>
    </source>
</reference>
<dbReference type="EMBL" id="CP111022">
    <property type="protein sequence ID" value="WAR20541.1"/>
    <property type="molecule type" value="Genomic_DNA"/>
</dbReference>
<dbReference type="PROSITE" id="PS50119">
    <property type="entry name" value="ZF_BBOX"/>
    <property type="match status" value="1"/>
</dbReference>
<evidence type="ECO:0000256" key="2">
    <source>
        <dbReference type="PROSITE-ProRule" id="PRU00024"/>
    </source>
</evidence>
<evidence type="ECO:0000313" key="6">
    <source>
        <dbReference type="Proteomes" id="UP001164746"/>
    </source>
</evidence>
<keyword evidence="2" id="KW-0479">Metal-binding</keyword>
<dbReference type="Proteomes" id="UP001164746">
    <property type="component" value="Chromosome 11"/>
</dbReference>
<accession>A0ABY7FIG0</accession>
<dbReference type="InterPro" id="IPR000315">
    <property type="entry name" value="Znf_B-box"/>
</dbReference>
<dbReference type="Gene3D" id="3.30.160.60">
    <property type="entry name" value="Classic Zinc Finger"/>
    <property type="match status" value="1"/>
</dbReference>
<dbReference type="SUPFAM" id="SSF75011">
    <property type="entry name" value="3-carboxy-cis,cis-mucoante lactonizing enzyme"/>
    <property type="match status" value="1"/>
</dbReference>
<protein>
    <recommendedName>
        <fullName evidence="4">B box-type domain-containing protein</fullName>
    </recommendedName>
</protein>
<evidence type="ECO:0000313" key="5">
    <source>
        <dbReference type="EMBL" id="WAR20541.1"/>
    </source>
</evidence>
<sequence length="415" mass="46877">MATGLSVSEVLNAGDLKYDLPCTECQEHGLNSGAVYFCQHCSRQLCGLCLKQHDRFYRRHTVLGPEKMNSWGKVKNTCKIHPGDEMVVFCRDHWQTCCVTCRNELHRKCKRVIRLQHMVRSSKPPKASAQPEGKYRARTNEHAKTLVVTYMIPDKPYTVIKSKCFGVRLANDNHRCSIQGMAALPGGEIIITDYSNRKLKLLSTDYIVVDHVRVSKKQLGICVVSDNQVAVCTGDFEIQFFHVRNSKLGIDRKLKMDHECRWVAYREGYLYVSSPDTVYQYTLSGQRVRKLYTTCGGYLWGIAMSSDGDRIYLTNGLDNQLVTVDLQGRVVATIDDRDMDRTRGVCVSNSGQVFVCGYISNTIQQVASEGKHKLTTLATERDGVCRPQSVCYDSRTSCLIVGQAYTCHIVVLKLK</sequence>
<dbReference type="PROSITE" id="PS51125">
    <property type="entry name" value="NHL"/>
    <property type="match status" value="1"/>
</dbReference>
<keyword evidence="6" id="KW-1185">Reference proteome</keyword>
<proteinExistence type="predicted"/>
<feature type="domain" description="B box-type" evidence="4">
    <location>
        <begin position="25"/>
        <end position="65"/>
    </location>
</feature>
<organism evidence="5 6">
    <name type="scientific">Mya arenaria</name>
    <name type="common">Soft-shell clam</name>
    <dbReference type="NCBI Taxonomy" id="6604"/>
    <lineage>
        <taxon>Eukaryota</taxon>
        <taxon>Metazoa</taxon>
        <taxon>Spiralia</taxon>
        <taxon>Lophotrochozoa</taxon>
        <taxon>Mollusca</taxon>
        <taxon>Bivalvia</taxon>
        <taxon>Autobranchia</taxon>
        <taxon>Heteroconchia</taxon>
        <taxon>Euheterodonta</taxon>
        <taxon>Imparidentia</taxon>
        <taxon>Neoheterodontei</taxon>
        <taxon>Myida</taxon>
        <taxon>Myoidea</taxon>
        <taxon>Myidae</taxon>
        <taxon>Mya</taxon>
    </lineage>
</organism>
<dbReference type="InterPro" id="IPR011042">
    <property type="entry name" value="6-blade_b-propeller_TolB-like"/>
</dbReference>
<keyword evidence="2" id="KW-0863">Zinc-finger</keyword>
<keyword evidence="1" id="KW-0677">Repeat</keyword>
<keyword evidence="2" id="KW-0862">Zinc</keyword>
<evidence type="ECO:0000256" key="1">
    <source>
        <dbReference type="ARBA" id="ARBA00022737"/>
    </source>
</evidence>
<dbReference type="InterPro" id="IPR001258">
    <property type="entry name" value="NHL_repeat"/>
</dbReference>
<evidence type="ECO:0000256" key="3">
    <source>
        <dbReference type="PROSITE-ProRule" id="PRU00504"/>
    </source>
</evidence>
<feature type="repeat" description="NHL" evidence="3">
    <location>
        <begin position="162"/>
        <end position="205"/>
    </location>
</feature>
<gene>
    <name evidence="5" type="ORF">MAR_002379</name>
</gene>
<evidence type="ECO:0000259" key="4">
    <source>
        <dbReference type="PROSITE" id="PS50119"/>
    </source>
</evidence>